<dbReference type="SUPFAM" id="SSF57667">
    <property type="entry name" value="beta-beta-alpha zinc fingers"/>
    <property type="match status" value="5"/>
</dbReference>
<evidence type="ECO:0000256" key="9">
    <source>
        <dbReference type="ARBA" id="ARBA00023242"/>
    </source>
</evidence>
<dbReference type="OrthoDB" id="9368434at2759"/>
<dbReference type="InterPro" id="IPR050331">
    <property type="entry name" value="Zinc_finger"/>
</dbReference>
<keyword evidence="4 10" id="KW-0863">Zinc-finger</keyword>
<dbReference type="GO" id="GO:0000978">
    <property type="term" value="F:RNA polymerase II cis-regulatory region sequence-specific DNA binding"/>
    <property type="evidence" value="ECO:0000318"/>
    <property type="project" value="GO_Central"/>
</dbReference>
<dbReference type="FunFam" id="3.30.160.60:FF:000929">
    <property type="entry name" value="Uncharacterized protein, isoform B"/>
    <property type="match status" value="1"/>
</dbReference>
<evidence type="ECO:0000256" key="7">
    <source>
        <dbReference type="ARBA" id="ARBA00023125"/>
    </source>
</evidence>
<dbReference type="Pfam" id="PF00096">
    <property type="entry name" value="zf-C2H2"/>
    <property type="match status" value="6"/>
</dbReference>
<keyword evidence="9" id="KW-0539">Nucleus</keyword>
<evidence type="ECO:0000313" key="14">
    <source>
        <dbReference type="Proteomes" id="UP000000305"/>
    </source>
</evidence>
<dbReference type="FunFam" id="3.30.160.60:FF:000159">
    <property type="entry name" value="Mds1 and evi1 complex locus protein"/>
    <property type="match status" value="1"/>
</dbReference>
<feature type="compositionally biased region" description="Low complexity" evidence="11">
    <location>
        <begin position="757"/>
        <end position="772"/>
    </location>
</feature>
<dbReference type="PANTHER" id="PTHR16515">
    <property type="entry name" value="PR DOMAIN ZINC FINGER PROTEIN"/>
    <property type="match status" value="1"/>
</dbReference>
<dbReference type="KEGG" id="dpx:DAPPUDRAFT_113201"/>
<dbReference type="PROSITE" id="PS50157">
    <property type="entry name" value="ZINC_FINGER_C2H2_2"/>
    <property type="match status" value="8"/>
</dbReference>
<feature type="compositionally biased region" description="Pro residues" evidence="11">
    <location>
        <begin position="360"/>
        <end position="370"/>
    </location>
</feature>
<keyword evidence="5" id="KW-0862">Zinc</keyword>
<feature type="compositionally biased region" description="Basic residues" evidence="11">
    <location>
        <begin position="738"/>
        <end position="749"/>
    </location>
</feature>
<evidence type="ECO:0000256" key="1">
    <source>
        <dbReference type="ARBA" id="ARBA00004123"/>
    </source>
</evidence>
<dbReference type="Proteomes" id="UP000000305">
    <property type="component" value="Unassembled WGS sequence"/>
</dbReference>
<keyword evidence="7" id="KW-0238">DNA-binding</keyword>
<feature type="domain" description="C2H2-type" evidence="12">
    <location>
        <begin position="235"/>
        <end position="262"/>
    </location>
</feature>
<evidence type="ECO:0000313" key="13">
    <source>
        <dbReference type="EMBL" id="EFX69905.1"/>
    </source>
</evidence>
<dbReference type="GO" id="GO:0006357">
    <property type="term" value="P:regulation of transcription by RNA polymerase II"/>
    <property type="evidence" value="ECO:0000318"/>
    <property type="project" value="GO_Central"/>
</dbReference>
<comment type="subcellular location">
    <subcellularLocation>
        <location evidence="1">Nucleus</location>
    </subcellularLocation>
</comment>
<keyword evidence="6" id="KW-0805">Transcription regulation</keyword>
<gene>
    <name evidence="13" type="primary">HAM</name>
    <name evidence="13" type="ORF">DAPPUDRAFT_113201</name>
</gene>
<reference evidence="13 14" key="1">
    <citation type="journal article" date="2011" name="Science">
        <title>The ecoresponsive genome of Daphnia pulex.</title>
        <authorList>
            <person name="Colbourne J.K."/>
            <person name="Pfrender M.E."/>
            <person name="Gilbert D."/>
            <person name="Thomas W.K."/>
            <person name="Tucker A."/>
            <person name="Oakley T.H."/>
            <person name="Tokishita S."/>
            <person name="Aerts A."/>
            <person name="Arnold G.J."/>
            <person name="Basu M.K."/>
            <person name="Bauer D.J."/>
            <person name="Caceres C.E."/>
            <person name="Carmel L."/>
            <person name="Casola C."/>
            <person name="Choi J.H."/>
            <person name="Detter J.C."/>
            <person name="Dong Q."/>
            <person name="Dusheyko S."/>
            <person name="Eads B.D."/>
            <person name="Frohlich T."/>
            <person name="Geiler-Samerotte K.A."/>
            <person name="Gerlach D."/>
            <person name="Hatcher P."/>
            <person name="Jogdeo S."/>
            <person name="Krijgsveld J."/>
            <person name="Kriventseva E.V."/>
            <person name="Kultz D."/>
            <person name="Laforsch C."/>
            <person name="Lindquist E."/>
            <person name="Lopez J."/>
            <person name="Manak J.R."/>
            <person name="Muller J."/>
            <person name="Pangilinan J."/>
            <person name="Patwardhan R.P."/>
            <person name="Pitluck S."/>
            <person name="Pritham E.J."/>
            <person name="Rechtsteiner A."/>
            <person name="Rho M."/>
            <person name="Rogozin I.B."/>
            <person name="Sakarya O."/>
            <person name="Salamov A."/>
            <person name="Schaack S."/>
            <person name="Shapiro H."/>
            <person name="Shiga Y."/>
            <person name="Skalitzky C."/>
            <person name="Smith Z."/>
            <person name="Souvorov A."/>
            <person name="Sung W."/>
            <person name="Tang Z."/>
            <person name="Tsuchiya D."/>
            <person name="Tu H."/>
            <person name="Vos H."/>
            <person name="Wang M."/>
            <person name="Wolf Y.I."/>
            <person name="Yamagata H."/>
            <person name="Yamada T."/>
            <person name="Ye Y."/>
            <person name="Shaw J.R."/>
            <person name="Andrews J."/>
            <person name="Crease T.J."/>
            <person name="Tang H."/>
            <person name="Lucas S.M."/>
            <person name="Robertson H.M."/>
            <person name="Bork P."/>
            <person name="Koonin E.V."/>
            <person name="Zdobnov E.M."/>
            <person name="Grigoriev I.V."/>
            <person name="Lynch M."/>
            <person name="Boore J.L."/>
        </authorList>
    </citation>
    <scope>NUCLEOTIDE SEQUENCE [LARGE SCALE GENOMIC DNA]</scope>
</reference>
<protein>
    <recommendedName>
        <fullName evidence="12">C2H2-type domain-containing protein</fullName>
    </recommendedName>
</protein>
<dbReference type="Gene3D" id="3.30.160.60">
    <property type="entry name" value="Classic Zinc Finger"/>
    <property type="match status" value="7"/>
</dbReference>
<accession>E9HEB7</accession>
<evidence type="ECO:0000256" key="11">
    <source>
        <dbReference type="SAM" id="MobiDB-lite"/>
    </source>
</evidence>
<proteinExistence type="predicted"/>
<evidence type="ECO:0000259" key="12">
    <source>
        <dbReference type="PROSITE" id="PS50157"/>
    </source>
</evidence>
<organism evidence="13 14">
    <name type="scientific">Daphnia pulex</name>
    <name type="common">Water flea</name>
    <dbReference type="NCBI Taxonomy" id="6669"/>
    <lineage>
        <taxon>Eukaryota</taxon>
        <taxon>Metazoa</taxon>
        <taxon>Ecdysozoa</taxon>
        <taxon>Arthropoda</taxon>
        <taxon>Crustacea</taxon>
        <taxon>Branchiopoda</taxon>
        <taxon>Diplostraca</taxon>
        <taxon>Cladocera</taxon>
        <taxon>Anomopoda</taxon>
        <taxon>Daphniidae</taxon>
        <taxon>Daphnia</taxon>
    </lineage>
</organism>
<keyword evidence="3" id="KW-0677">Repeat</keyword>
<feature type="compositionally biased region" description="Basic and acidic residues" evidence="11">
    <location>
        <begin position="550"/>
        <end position="564"/>
    </location>
</feature>
<feature type="compositionally biased region" description="Acidic residues" evidence="11">
    <location>
        <begin position="570"/>
        <end position="580"/>
    </location>
</feature>
<feature type="domain" description="C2H2-type" evidence="12">
    <location>
        <begin position="843"/>
        <end position="870"/>
    </location>
</feature>
<keyword evidence="14" id="KW-1185">Reference proteome</keyword>
<dbReference type="EMBL" id="GL732628">
    <property type="protein sequence ID" value="EFX69905.1"/>
    <property type="molecule type" value="Genomic_DNA"/>
</dbReference>
<evidence type="ECO:0000256" key="3">
    <source>
        <dbReference type="ARBA" id="ARBA00022737"/>
    </source>
</evidence>
<keyword evidence="8" id="KW-0804">Transcription</keyword>
<dbReference type="InterPro" id="IPR013087">
    <property type="entry name" value="Znf_C2H2_type"/>
</dbReference>
<feature type="domain" description="C2H2-type" evidence="12">
    <location>
        <begin position="814"/>
        <end position="842"/>
    </location>
</feature>
<dbReference type="GO" id="GO:0008270">
    <property type="term" value="F:zinc ion binding"/>
    <property type="evidence" value="ECO:0007669"/>
    <property type="project" value="UniProtKB-KW"/>
</dbReference>
<feature type="compositionally biased region" description="Basic and acidic residues" evidence="11">
    <location>
        <begin position="506"/>
        <end position="515"/>
    </location>
</feature>
<feature type="region of interest" description="Disordered" evidence="11">
    <location>
        <begin position="954"/>
        <end position="991"/>
    </location>
</feature>
<evidence type="ECO:0000256" key="2">
    <source>
        <dbReference type="ARBA" id="ARBA00022723"/>
    </source>
</evidence>
<dbReference type="HOGENOM" id="CLU_006627_2_1_1"/>
<dbReference type="AlphaFoldDB" id="E9HEB7"/>
<dbReference type="eggNOG" id="KOG1721">
    <property type="taxonomic scope" value="Eukaryota"/>
</dbReference>
<dbReference type="STRING" id="6669.E9HEB7"/>
<feature type="compositionally biased region" description="Acidic residues" evidence="11">
    <location>
        <begin position="461"/>
        <end position="470"/>
    </location>
</feature>
<evidence type="ECO:0000256" key="10">
    <source>
        <dbReference type="PROSITE-ProRule" id="PRU00042"/>
    </source>
</evidence>
<feature type="region of interest" description="Disordered" evidence="11">
    <location>
        <begin position="447"/>
        <end position="627"/>
    </location>
</feature>
<evidence type="ECO:0000256" key="5">
    <source>
        <dbReference type="ARBA" id="ARBA00022833"/>
    </source>
</evidence>
<dbReference type="FunFam" id="3.30.160.60:FF:000150">
    <property type="entry name" value="Mds1 and evi1 complex locus protein"/>
    <property type="match status" value="1"/>
</dbReference>
<feature type="region of interest" description="Disordered" evidence="11">
    <location>
        <begin position="26"/>
        <end position="46"/>
    </location>
</feature>
<sequence>MVNGGKGLHNCECDWRKMQRRRKKVLLASMESSADRSTDSDSGMVRGEREQNDYFHGWGDCESSRLCWGSGDFAGDSVICIYRAGLTGLTYKAVAMTKNKPGSERYFNHSAGGGVGGGGGSGGSGVINNSHNGNGRLTDCDDIDLPVRCEVCDKPFHDVDQVDSHLVSVHQFPLGRYPCTFCSRAFSCRPLLSRHAVVQHGLGRRYPCEHCAKVFSDPSNLQRHIRSSHVGARAHACPECGKTFATSSGLKQHTHIHSSVKPFQCEVCLKAYTQFSNLCRHKRMHADCRLQIRCQRCGQPFSTVTSLAKHRRFCDTATVAAAASSSAGPMSHASYSAIHNNNNNHTNNNSNSSSNGSGMVPPPPPPPLPLQPSHQSASLAQQPMNLMHLYRPTPSMGLPQFNSSLLSTYAAGLSHHFSPVAAAAAAAAVAAANESYPSVMAGCLTPAATSTPRHRQPSEQDGSDESDIDVTDDRSSVASSSFASELGRRKRFRSSGDEGGEGNETDTDRHSRRSDSSCSSNLGSCHSDREVANDQKRMKESGEQPLDLSKSTKENERDTPKSSDQRSLLVDEDAENEGENDPLPSRPVSTIKPAPCSSNSSAEEIKTEVAPPQIEAYPPPPPPSLLASIGNSLNQQQSAVASHGGLAYPRPIHPALMFEAMNFHHRMMPDGRPSYASFLSGHHHHLLPTRCPPIFTPLLNGLGALSALNGSLRNNLDLIRRSGGHQHPVNPHLSVPKPYHHHDHHHHQHSDHLAAMNGSGTSPGSSSNPSVIGGAGSVINKSRDRYSCKFCGKVFPRSANLTRHLRTHTGEQPYKCKYCDRSFSISSNLQRHVRNIHNKEKPFRCPLCERCFGQQTNLDRHLKKHEMDGSAGGVDGGANCSSVLSVSPEVTVSSPEGLATAADLMVMQQVHAADTHLGSSGSVRPETAVTSSYFADIRKFMGQVTADSLLAAQFQHQHHQHPQSDDEFSSQDSTGDRNRSTNGQVRLEIAS</sequence>
<dbReference type="GO" id="GO:0001228">
    <property type="term" value="F:DNA-binding transcription activator activity, RNA polymerase II-specific"/>
    <property type="evidence" value="ECO:0000318"/>
    <property type="project" value="GO_Central"/>
</dbReference>
<dbReference type="FunFam" id="3.30.160.60:FF:000126">
    <property type="entry name" value="Mds1 and evi1 complex locus protein"/>
    <property type="match status" value="1"/>
</dbReference>
<feature type="domain" description="C2H2-type" evidence="12">
    <location>
        <begin position="292"/>
        <end position="320"/>
    </location>
</feature>
<evidence type="ECO:0000256" key="4">
    <source>
        <dbReference type="ARBA" id="ARBA00022771"/>
    </source>
</evidence>
<feature type="domain" description="C2H2-type" evidence="12">
    <location>
        <begin position="206"/>
        <end position="234"/>
    </location>
</feature>
<feature type="domain" description="C2H2-type" evidence="12">
    <location>
        <begin position="786"/>
        <end position="813"/>
    </location>
</feature>
<dbReference type="InterPro" id="IPR036236">
    <property type="entry name" value="Znf_C2H2_sf"/>
</dbReference>
<feature type="compositionally biased region" description="Low complexity" evidence="11">
    <location>
        <begin position="331"/>
        <end position="359"/>
    </location>
</feature>
<keyword evidence="2" id="KW-0479">Metal-binding</keyword>
<dbReference type="FunFam" id="3.30.160.60:FF:000112">
    <property type="entry name" value="Mds1 and evi1 complex locus protein"/>
    <property type="match status" value="1"/>
</dbReference>
<feature type="compositionally biased region" description="Low complexity" evidence="11">
    <location>
        <begin position="516"/>
        <end position="525"/>
    </location>
</feature>
<dbReference type="InParanoid" id="E9HEB7"/>
<dbReference type="SMART" id="SM00355">
    <property type="entry name" value="ZnF_C2H2"/>
    <property type="match status" value="9"/>
</dbReference>
<feature type="domain" description="C2H2-type" evidence="12">
    <location>
        <begin position="263"/>
        <end position="290"/>
    </location>
</feature>
<name>E9HEB7_DAPPU</name>
<feature type="region of interest" description="Disordered" evidence="11">
    <location>
        <begin position="721"/>
        <end position="776"/>
    </location>
</feature>
<feature type="region of interest" description="Disordered" evidence="11">
    <location>
        <begin position="331"/>
        <end position="378"/>
    </location>
</feature>
<feature type="domain" description="C2H2-type" evidence="12">
    <location>
        <begin position="177"/>
        <end position="205"/>
    </location>
</feature>
<dbReference type="PROSITE" id="PS00028">
    <property type="entry name" value="ZINC_FINGER_C2H2_1"/>
    <property type="match status" value="6"/>
</dbReference>
<evidence type="ECO:0000256" key="8">
    <source>
        <dbReference type="ARBA" id="ARBA00023163"/>
    </source>
</evidence>
<dbReference type="FunCoup" id="E9HEB7">
    <property type="interactions" value="100"/>
</dbReference>
<dbReference type="PANTHER" id="PTHR16515:SF49">
    <property type="entry name" value="GASTRULA ZINC FINGER PROTEIN XLCGF49.1-LIKE-RELATED"/>
    <property type="match status" value="1"/>
</dbReference>
<dbReference type="GO" id="GO:0005634">
    <property type="term" value="C:nucleus"/>
    <property type="evidence" value="ECO:0000318"/>
    <property type="project" value="GO_Central"/>
</dbReference>
<feature type="compositionally biased region" description="Basic and acidic residues" evidence="11">
    <location>
        <begin position="526"/>
        <end position="542"/>
    </location>
</feature>
<evidence type="ECO:0000256" key="6">
    <source>
        <dbReference type="ARBA" id="ARBA00023015"/>
    </source>
</evidence>